<dbReference type="InterPro" id="IPR034466">
    <property type="entry name" value="Methyltransferase_Class_B"/>
</dbReference>
<comment type="cofactor">
    <cofactor evidence="1">
        <name>[4Fe-4S] cluster</name>
        <dbReference type="ChEBI" id="CHEBI:49883"/>
    </cofactor>
</comment>
<organism evidence="10 11">
    <name type="scientific">Tunturiibacter lichenicola</name>
    <dbReference type="NCBI Taxonomy" id="2051959"/>
    <lineage>
        <taxon>Bacteria</taxon>
        <taxon>Pseudomonadati</taxon>
        <taxon>Acidobacteriota</taxon>
        <taxon>Terriglobia</taxon>
        <taxon>Terriglobales</taxon>
        <taxon>Acidobacteriaceae</taxon>
        <taxon>Tunturiibacter</taxon>
    </lineage>
</organism>
<dbReference type="InterPro" id="IPR023404">
    <property type="entry name" value="rSAM_horseshoe"/>
</dbReference>
<dbReference type="EMBL" id="JACHDZ010000005">
    <property type="protein sequence ID" value="MBB5345241.1"/>
    <property type="molecule type" value="Genomic_DNA"/>
</dbReference>
<protein>
    <submittedName>
        <fullName evidence="10">Radical SAM superfamily enzyme YgiQ (UPF0313 family)</fullName>
    </submittedName>
</protein>
<reference evidence="10 11" key="1">
    <citation type="submission" date="2020-08" db="EMBL/GenBank/DDBJ databases">
        <title>Genomic Encyclopedia of Type Strains, Phase IV (KMG-V): Genome sequencing to study the core and pangenomes of soil and plant-associated prokaryotes.</title>
        <authorList>
            <person name="Whitman W."/>
        </authorList>
    </citation>
    <scope>NUCLEOTIDE SEQUENCE [LARGE SCALE GENOMIC DNA]</scope>
    <source>
        <strain evidence="10 11">M8US30</strain>
    </source>
</reference>
<feature type="domain" description="Radical SAM core" evidence="9">
    <location>
        <begin position="201"/>
        <end position="419"/>
    </location>
</feature>
<dbReference type="PANTHER" id="PTHR43409:SF7">
    <property type="entry name" value="BLL1977 PROTEIN"/>
    <property type="match status" value="1"/>
</dbReference>
<dbReference type="Pfam" id="PF02310">
    <property type="entry name" value="B12-binding"/>
    <property type="match status" value="1"/>
</dbReference>
<evidence type="ECO:0000256" key="6">
    <source>
        <dbReference type="ARBA" id="ARBA00023004"/>
    </source>
</evidence>
<keyword evidence="3" id="KW-0808">Transferase</keyword>
<evidence type="ECO:0000313" key="10">
    <source>
        <dbReference type="EMBL" id="MBB5345241.1"/>
    </source>
</evidence>
<dbReference type="Gene3D" id="3.80.30.20">
    <property type="entry name" value="tm_1862 like domain"/>
    <property type="match status" value="1"/>
</dbReference>
<dbReference type="GO" id="GO:0051539">
    <property type="term" value="F:4 iron, 4 sulfur cluster binding"/>
    <property type="evidence" value="ECO:0007669"/>
    <property type="project" value="UniProtKB-KW"/>
</dbReference>
<dbReference type="Pfam" id="PF04055">
    <property type="entry name" value="Radical_SAM"/>
    <property type="match status" value="1"/>
</dbReference>
<evidence type="ECO:0000259" key="8">
    <source>
        <dbReference type="PROSITE" id="PS51332"/>
    </source>
</evidence>
<keyword evidence="7" id="KW-0411">Iron-sulfur</keyword>
<dbReference type="InterPro" id="IPR051198">
    <property type="entry name" value="BchE-like"/>
</dbReference>
<dbReference type="SUPFAM" id="SSF102114">
    <property type="entry name" value="Radical SAM enzymes"/>
    <property type="match status" value="1"/>
</dbReference>
<dbReference type="AlphaFoldDB" id="A0A7W8N656"/>
<dbReference type="InterPro" id="IPR006638">
    <property type="entry name" value="Elp3/MiaA/NifB-like_rSAM"/>
</dbReference>
<comment type="caution">
    <text evidence="10">The sequence shown here is derived from an EMBL/GenBank/DDBJ whole genome shotgun (WGS) entry which is preliminary data.</text>
</comment>
<dbReference type="InterPro" id="IPR006158">
    <property type="entry name" value="Cobalamin-bd"/>
</dbReference>
<sequence length="500" mass="56226">MVDILLTHSYHLAYDQKQVRKMQPYRPLGTLYAAAALRDAGFSVALFDTMLSDPEIEFRKSLAHHDPKIVVIYEDDFNFLTKMCLTRMREVAWHLTDVAKEKEVPVIAHGSDATDHPELFLSHGIDYVLRGEAEQTLVALCTDLTKGRTPTEIDGLVRIGDSGQATHGDRALSRNPDWTALHRPPTDLTDFNSYRHAWKKAHGYFSVNMVSSRGCPYQCNWCAKPISGNKFQLRAASAVAEEMRQLKYEAGAEHVWFSDDVFALNRHWVQEFVSEVSQREAALPFKIQSRADLMTEETVAALRSAGCAEVWMGIESGSQKILDAMDKGLNISSVRETRQRLKEFGIRAGYFLQFGYPGECWSDLQETIAFVRNTRPDDVGISFSYPLPGTVFYERVQTQLGSKRNWADSDDLCIMFQAEYTSGFYRAVRNALHAEVDTWTLDGQGFEVAQASVEQLWNEVSLLEPISRNPDAIELIATNASGKTRVNLVPIHQLTGATGA</sequence>
<name>A0A7W8N656_9BACT</name>
<dbReference type="GO" id="GO:0046872">
    <property type="term" value="F:metal ion binding"/>
    <property type="evidence" value="ECO:0007669"/>
    <property type="project" value="UniProtKB-KW"/>
</dbReference>
<dbReference type="SFLD" id="SFLDG01082">
    <property type="entry name" value="B12-binding_domain_containing"/>
    <property type="match status" value="1"/>
</dbReference>
<dbReference type="GO" id="GO:0005829">
    <property type="term" value="C:cytosol"/>
    <property type="evidence" value="ECO:0007669"/>
    <property type="project" value="TreeGrafter"/>
</dbReference>
<dbReference type="PANTHER" id="PTHR43409">
    <property type="entry name" value="ANAEROBIC MAGNESIUM-PROTOPORPHYRIN IX MONOMETHYL ESTER CYCLASE-RELATED"/>
    <property type="match status" value="1"/>
</dbReference>
<dbReference type="Proteomes" id="UP000569092">
    <property type="component" value="Unassembled WGS sequence"/>
</dbReference>
<keyword evidence="6" id="KW-0408">Iron</keyword>
<keyword evidence="4" id="KW-0949">S-adenosyl-L-methionine</keyword>
<evidence type="ECO:0000256" key="2">
    <source>
        <dbReference type="ARBA" id="ARBA00022603"/>
    </source>
</evidence>
<accession>A0A7W8N656</accession>
<dbReference type="SMART" id="SM00729">
    <property type="entry name" value="Elp3"/>
    <property type="match status" value="1"/>
</dbReference>
<evidence type="ECO:0000313" key="11">
    <source>
        <dbReference type="Proteomes" id="UP000569092"/>
    </source>
</evidence>
<dbReference type="GO" id="GO:0003824">
    <property type="term" value="F:catalytic activity"/>
    <property type="evidence" value="ECO:0007669"/>
    <property type="project" value="InterPro"/>
</dbReference>
<evidence type="ECO:0000256" key="4">
    <source>
        <dbReference type="ARBA" id="ARBA00022691"/>
    </source>
</evidence>
<gene>
    <name evidence="10" type="ORF">HDF10_003232</name>
</gene>
<evidence type="ECO:0000256" key="5">
    <source>
        <dbReference type="ARBA" id="ARBA00022723"/>
    </source>
</evidence>
<dbReference type="PROSITE" id="PS51332">
    <property type="entry name" value="B12_BINDING"/>
    <property type="match status" value="1"/>
</dbReference>
<evidence type="ECO:0000259" key="9">
    <source>
        <dbReference type="PROSITE" id="PS51918"/>
    </source>
</evidence>
<dbReference type="Gene3D" id="3.40.50.280">
    <property type="entry name" value="Cobalamin-binding domain"/>
    <property type="match status" value="1"/>
</dbReference>
<proteinExistence type="predicted"/>
<dbReference type="InterPro" id="IPR058240">
    <property type="entry name" value="rSAM_sf"/>
</dbReference>
<dbReference type="SFLD" id="SFLDG01123">
    <property type="entry name" value="methyltransferase_(Class_B)"/>
    <property type="match status" value="1"/>
</dbReference>
<dbReference type="GO" id="GO:0031419">
    <property type="term" value="F:cobalamin binding"/>
    <property type="evidence" value="ECO:0007669"/>
    <property type="project" value="InterPro"/>
</dbReference>
<dbReference type="CDD" id="cd01335">
    <property type="entry name" value="Radical_SAM"/>
    <property type="match status" value="1"/>
</dbReference>
<keyword evidence="2" id="KW-0489">Methyltransferase</keyword>
<keyword evidence="5" id="KW-0479">Metal-binding</keyword>
<dbReference type="SFLD" id="SFLDS00029">
    <property type="entry name" value="Radical_SAM"/>
    <property type="match status" value="1"/>
</dbReference>
<dbReference type="PROSITE" id="PS51918">
    <property type="entry name" value="RADICAL_SAM"/>
    <property type="match status" value="1"/>
</dbReference>
<evidence type="ECO:0000256" key="1">
    <source>
        <dbReference type="ARBA" id="ARBA00001966"/>
    </source>
</evidence>
<dbReference type="InterPro" id="IPR007197">
    <property type="entry name" value="rSAM"/>
</dbReference>
<evidence type="ECO:0000256" key="7">
    <source>
        <dbReference type="ARBA" id="ARBA00023014"/>
    </source>
</evidence>
<evidence type="ECO:0000256" key="3">
    <source>
        <dbReference type="ARBA" id="ARBA00022679"/>
    </source>
</evidence>
<feature type="domain" description="B12-binding" evidence="8">
    <location>
        <begin position="1"/>
        <end position="151"/>
    </location>
</feature>